<organism evidence="1 2">
    <name type="scientific">Vaccinium darrowii</name>
    <dbReference type="NCBI Taxonomy" id="229202"/>
    <lineage>
        <taxon>Eukaryota</taxon>
        <taxon>Viridiplantae</taxon>
        <taxon>Streptophyta</taxon>
        <taxon>Embryophyta</taxon>
        <taxon>Tracheophyta</taxon>
        <taxon>Spermatophyta</taxon>
        <taxon>Magnoliopsida</taxon>
        <taxon>eudicotyledons</taxon>
        <taxon>Gunneridae</taxon>
        <taxon>Pentapetalae</taxon>
        <taxon>asterids</taxon>
        <taxon>Ericales</taxon>
        <taxon>Ericaceae</taxon>
        <taxon>Vaccinioideae</taxon>
        <taxon>Vaccinieae</taxon>
        <taxon>Vaccinium</taxon>
    </lineage>
</organism>
<protein>
    <submittedName>
        <fullName evidence="1">Uncharacterized protein</fullName>
    </submittedName>
</protein>
<proteinExistence type="predicted"/>
<comment type="caution">
    <text evidence="1">The sequence shown here is derived from an EMBL/GenBank/DDBJ whole genome shotgun (WGS) entry which is preliminary data.</text>
</comment>
<sequence length="181" mass="20627">MSSRSTNRSFNGRINVAFINITSYTILQPRPVPTSQHTIFAFLISSLFNFLQLQYQNTSTVSPFQTHPKTMWVALLCLFLYCIAHEVEPRFIQVGRGGMGLFGSILCISLASVLFHNSVSLALYFLYVLFSNREMLCCGVEVFWRWIHQQTVADLIQALRSVDWRWFVAPVSANRGGLLPL</sequence>
<keyword evidence="2" id="KW-1185">Reference proteome</keyword>
<evidence type="ECO:0000313" key="2">
    <source>
        <dbReference type="Proteomes" id="UP000828048"/>
    </source>
</evidence>
<dbReference type="Proteomes" id="UP000828048">
    <property type="component" value="Chromosome 12"/>
</dbReference>
<gene>
    <name evidence="1" type="ORF">Vadar_014621</name>
</gene>
<evidence type="ECO:0000313" key="1">
    <source>
        <dbReference type="EMBL" id="KAH7863197.1"/>
    </source>
</evidence>
<reference evidence="1 2" key="1">
    <citation type="journal article" date="2021" name="Hortic Res">
        <title>High-quality reference genome and annotation aids understanding of berry development for evergreen blueberry (Vaccinium darrowii).</title>
        <authorList>
            <person name="Yu J."/>
            <person name="Hulse-Kemp A.M."/>
            <person name="Babiker E."/>
            <person name="Staton M."/>
        </authorList>
    </citation>
    <scope>NUCLEOTIDE SEQUENCE [LARGE SCALE GENOMIC DNA]</scope>
    <source>
        <strain evidence="2">cv. NJ 8807/NJ 8810</strain>
        <tissue evidence="1">Young leaf</tissue>
    </source>
</reference>
<dbReference type="EMBL" id="CM037162">
    <property type="protein sequence ID" value="KAH7863197.1"/>
    <property type="molecule type" value="Genomic_DNA"/>
</dbReference>
<name>A0ACB7ZC62_9ERIC</name>
<accession>A0ACB7ZC62</accession>